<dbReference type="OrthoDB" id="9794187at2"/>
<evidence type="ECO:0000313" key="3">
    <source>
        <dbReference type="EMBL" id="KKB61270.1"/>
    </source>
</evidence>
<comment type="caution">
    <text evidence="3">The sequence shown here is derived from an EMBL/GenBank/DDBJ whole genome shotgun (WGS) entry which is preliminary data.</text>
</comment>
<dbReference type="InterPro" id="IPR037171">
    <property type="entry name" value="NagB/RpiA_transferase-like"/>
</dbReference>
<evidence type="ECO:0000313" key="4">
    <source>
        <dbReference type="Proteomes" id="UP000033618"/>
    </source>
</evidence>
<dbReference type="EMBL" id="LAQU01000053">
    <property type="protein sequence ID" value="KKB61270.1"/>
    <property type="molecule type" value="Genomic_DNA"/>
</dbReference>
<dbReference type="SUPFAM" id="SSF100950">
    <property type="entry name" value="NagB/RpiA/CoA transferase-like"/>
    <property type="match status" value="1"/>
</dbReference>
<protein>
    <recommendedName>
        <fullName evidence="2">LUD domain-containing protein</fullName>
    </recommendedName>
</protein>
<dbReference type="Gene3D" id="3.40.50.10420">
    <property type="entry name" value="NagB/RpiA/CoA transferase-like"/>
    <property type="match status" value="1"/>
</dbReference>
<dbReference type="InterPro" id="IPR003741">
    <property type="entry name" value="LUD_dom"/>
</dbReference>
<dbReference type="STRING" id="28092.WM40_24135"/>
<dbReference type="PATRIC" id="fig|28092.6.peg.5669"/>
<evidence type="ECO:0000256" key="1">
    <source>
        <dbReference type="SAM" id="MobiDB-lite"/>
    </source>
</evidence>
<accession>A0A0F5JUE5</accession>
<name>A0A0F5JUE5_9BURK</name>
<dbReference type="PANTHER" id="PTHR43682:SF1">
    <property type="entry name" value="LACTATE UTILIZATION PROTEIN C"/>
    <property type="match status" value="1"/>
</dbReference>
<gene>
    <name evidence="3" type="ORF">WM40_24135</name>
</gene>
<organism evidence="3 4">
    <name type="scientific">Robbsia andropogonis</name>
    <dbReference type="NCBI Taxonomy" id="28092"/>
    <lineage>
        <taxon>Bacteria</taxon>
        <taxon>Pseudomonadati</taxon>
        <taxon>Pseudomonadota</taxon>
        <taxon>Betaproteobacteria</taxon>
        <taxon>Burkholderiales</taxon>
        <taxon>Burkholderiaceae</taxon>
        <taxon>Robbsia</taxon>
    </lineage>
</organism>
<dbReference type="Proteomes" id="UP000033618">
    <property type="component" value="Unassembled WGS sequence"/>
</dbReference>
<dbReference type="AlphaFoldDB" id="A0A0F5JUE5"/>
<keyword evidence="4" id="KW-1185">Reference proteome</keyword>
<dbReference type="InterPro" id="IPR024185">
    <property type="entry name" value="FTHF_cligase-like_sf"/>
</dbReference>
<dbReference type="Pfam" id="PF02589">
    <property type="entry name" value="LUD_dom"/>
    <property type="match status" value="1"/>
</dbReference>
<sequence>MLERVRRAQPASQPYPSIPVFPIQQDGRNKHERFEDALAKMGGGTLSLDALGGLQGLTHWLSERFGQEASIASAVPEIEGNMVLGKTIPPTQFADLDVGIVRARFGICETGSVWLSEAEYVVNAIGYLAQHLVVLLDPDCLEDGVQHAYLREDFTMAKYCVLVTGPSATADIEGVMIRGAQGVRSLTVIWAASPER</sequence>
<feature type="region of interest" description="Disordered" evidence="1">
    <location>
        <begin position="1"/>
        <end position="22"/>
    </location>
</feature>
<evidence type="ECO:0000259" key="2">
    <source>
        <dbReference type="Pfam" id="PF02589"/>
    </source>
</evidence>
<feature type="domain" description="LUD" evidence="2">
    <location>
        <begin position="92"/>
        <end position="189"/>
    </location>
</feature>
<reference evidence="3 4" key="1">
    <citation type="submission" date="2015-03" db="EMBL/GenBank/DDBJ databases">
        <title>Draft Genome Sequence of Burkholderia andropogonis type strain ICMP2807, isolated from Sorghum bicolor.</title>
        <authorList>
            <person name="Lopes-Santos L."/>
            <person name="Castro D.B."/>
            <person name="Ottoboni L.M."/>
            <person name="Park D."/>
            <person name="Weirc B.S."/>
            <person name="Destefano S.A."/>
        </authorList>
    </citation>
    <scope>NUCLEOTIDE SEQUENCE [LARGE SCALE GENOMIC DNA]</scope>
    <source>
        <strain evidence="3 4">ICMP2807</strain>
    </source>
</reference>
<dbReference type="PANTHER" id="PTHR43682">
    <property type="entry name" value="LACTATE UTILIZATION PROTEIN C"/>
    <property type="match status" value="1"/>
</dbReference>
<proteinExistence type="predicted"/>